<accession>A0A368XRJ5</accession>
<keyword evidence="1" id="KW-0378">Hydrolase</keyword>
<dbReference type="SUPFAM" id="SSF109604">
    <property type="entry name" value="HD-domain/PDEase-like"/>
    <property type="match status" value="1"/>
</dbReference>
<keyword evidence="3" id="KW-1185">Reference proteome</keyword>
<organism evidence="2 3">
    <name type="scientific">Saliterribacillus persicus</name>
    <dbReference type="NCBI Taxonomy" id="930114"/>
    <lineage>
        <taxon>Bacteria</taxon>
        <taxon>Bacillati</taxon>
        <taxon>Bacillota</taxon>
        <taxon>Bacilli</taxon>
        <taxon>Bacillales</taxon>
        <taxon>Bacillaceae</taxon>
        <taxon>Saliterribacillus</taxon>
    </lineage>
</organism>
<protein>
    <submittedName>
        <fullName evidence="2">3'-5' exoribonuclease</fullName>
    </submittedName>
</protein>
<dbReference type="SUPFAM" id="SSF50249">
    <property type="entry name" value="Nucleic acid-binding proteins"/>
    <property type="match status" value="1"/>
</dbReference>
<proteinExistence type="predicted"/>
<dbReference type="PANTHER" id="PTHR37294:SF1">
    <property type="entry name" value="3'-5' EXORIBONUCLEASE YHAM"/>
    <property type="match status" value="1"/>
</dbReference>
<dbReference type="EMBL" id="QPJJ01000007">
    <property type="protein sequence ID" value="RCW69658.1"/>
    <property type="molecule type" value="Genomic_DNA"/>
</dbReference>
<gene>
    <name evidence="2" type="ORF">DFR57_10746</name>
</gene>
<comment type="caution">
    <text evidence="2">The sequence shown here is derived from an EMBL/GenBank/DDBJ whole genome shotgun (WGS) entry which is preliminary data.</text>
</comment>
<evidence type="ECO:0000313" key="2">
    <source>
        <dbReference type="EMBL" id="RCW69658.1"/>
    </source>
</evidence>
<dbReference type="GO" id="GO:0031125">
    <property type="term" value="P:rRNA 3'-end processing"/>
    <property type="evidence" value="ECO:0007669"/>
    <property type="project" value="TreeGrafter"/>
</dbReference>
<dbReference type="PANTHER" id="PTHR37294">
    <property type="entry name" value="3'-5' EXORIBONUCLEASE YHAM"/>
    <property type="match status" value="1"/>
</dbReference>
<evidence type="ECO:0000256" key="1">
    <source>
        <dbReference type="ARBA" id="ARBA00022801"/>
    </source>
</evidence>
<sequence length="406" mass="47494">MKTDYFYQMIPVEYEATDDFIQDILQKFPVPTLPSSEEGFDLEQAEKGHTVKTRVLLSDFETKRTKTDKQFLKMTFSNQNGTISAKMWDNQGAVEKNVPLLEEHGIFDIEAFVDEFNGFKSLTVNRLTPCYDDINPFSLLAYTKQDIREFTIELFSYIDELSSPYREIAYKSMEKFWTQFSIRPAAKGFHHNYLGGLLKHTVGLMRFARYLLKFEVDPYQGMMKLILVVEKQYKQELWESFKKEEERPRLVWKDTIDHFYRMLQGMMLHKEDVPNYDRLITSILFHDIGKLMEYDHAGKTQDSFSYLYPTADFNEVSTKQAGIAMDPLGVMIGHIPYGVLLLTKIIDDYKIEVSALDIHHMSHNILCHHGLPEWGAAVRQPQSMEGYLIHLVDFLDSRYENTEEVK</sequence>
<reference evidence="2 3" key="1">
    <citation type="submission" date="2018-07" db="EMBL/GenBank/DDBJ databases">
        <title>Genomic Encyclopedia of Type Strains, Phase IV (KMG-IV): sequencing the most valuable type-strain genomes for metagenomic binning, comparative biology and taxonomic classification.</title>
        <authorList>
            <person name="Goeker M."/>
        </authorList>
    </citation>
    <scope>NUCLEOTIDE SEQUENCE [LARGE SCALE GENOMIC DNA]</scope>
    <source>
        <strain evidence="2 3">DSM 27696</strain>
    </source>
</reference>
<dbReference type="InterPro" id="IPR050798">
    <property type="entry name" value="YhaM_exoribonuc/phosphodiest"/>
</dbReference>
<evidence type="ECO:0000313" key="3">
    <source>
        <dbReference type="Proteomes" id="UP000252585"/>
    </source>
</evidence>
<dbReference type="Gene3D" id="2.40.50.140">
    <property type="entry name" value="Nucleic acid-binding proteins"/>
    <property type="match status" value="1"/>
</dbReference>
<dbReference type="InterPro" id="IPR012340">
    <property type="entry name" value="NA-bd_OB-fold"/>
</dbReference>
<dbReference type="GO" id="GO:0016787">
    <property type="term" value="F:hydrolase activity"/>
    <property type="evidence" value="ECO:0007669"/>
    <property type="project" value="UniProtKB-KW"/>
</dbReference>
<name>A0A368XRJ5_9BACI</name>
<dbReference type="Proteomes" id="UP000252585">
    <property type="component" value="Unassembled WGS sequence"/>
</dbReference>
<dbReference type="RefSeq" id="WP_245937433.1">
    <property type="nucleotide sequence ID" value="NZ_QPJJ01000007.1"/>
</dbReference>
<dbReference type="AlphaFoldDB" id="A0A368XRJ5"/>